<organism evidence="2 3">
    <name type="scientific">Streptomyces violascens</name>
    <dbReference type="NCBI Taxonomy" id="67381"/>
    <lineage>
        <taxon>Bacteria</taxon>
        <taxon>Bacillati</taxon>
        <taxon>Actinomycetota</taxon>
        <taxon>Actinomycetes</taxon>
        <taxon>Kitasatosporales</taxon>
        <taxon>Streptomycetaceae</taxon>
        <taxon>Streptomyces</taxon>
    </lineage>
</organism>
<evidence type="ECO:0000256" key="1">
    <source>
        <dbReference type="SAM" id="Phobius"/>
    </source>
</evidence>
<proteinExistence type="predicted"/>
<sequence length="133" mass="13667">MTLSQTHVRVTVALSGWLALAATALPGASPARWIPVLLFVTLGPGFALLYPQPGTLRPGARLEALALVAPLSLSFGALMSTCLFLVHGFSATAFLISLAAFSTVACAFPGLPLPAATRGAVERTKRAKPGAGR</sequence>
<keyword evidence="1" id="KW-0812">Transmembrane</keyword>
<name>A0ABQ3QRC0_9ACTN</name>
<comment type="caution">
    <text evidence="2">The sequence shown here is derived from an EMBL/GenBank/DDBJ whole genome shotgun (WGS) entry which is preliminary data.</text>
</comment>
<evidence type="ECO:0000313" key="2">
    <source>
        <dbReference type="EMBL" id="GHI39789.1"/>
    </source>
</evidence>
<evidence type="ECO:0000313" key="3">
    <source>
        <dbReference type="Proteomes" id="UP001050808"/>
    </source>
</evidence>
<keyword evidence="3" id="KW-1185">Reference proteome</keyword>
<feature type="transmembrane region" description="Helical" evidence="1">
    <location>
        <begin position="34"/>
        <end position="52"/>
    </location>
</feature>
<feature type="transmembrane region" description="Helical" evidence="1">
    <location>
        <begin position="64"/>
        <end position="86"/>
    </location>
</feature>
<protein>
    <recommendedName>
        <fullName evidence="4">DUF1616 domain-containing protein</fullName>
    </recommendedName>
</protein>
<dbReference type="RefSeq" id="WP_189961475.1">
    <property type="nucleotide sequence ID" value="NZ_BMUA01000003.1"/>
</dbReference>
<evidence type="ECO:0008006" key="4">
    <source>
        <dbReference type="Google" id="ProtNLM"/>
    </source>
</evidence>
<dbReference type="EMBL" id="BNDY01000015">
    <property type="protein sequence ID" value="GHI39789.1"/>
    <property type="molecule type" value="Genomic_DNA"/>
</dbReference>
<keyword evidence="1" id="KW-1133">Transmembrane helix</keyword>
<accession>A0ABQ3QRC0</accession>
<dbReference type="Proteomes" id="UP001050808">
    <property type="component" value="Unassembled WGS sequence"/>
</dbReference>
<gene>
    <name evidence="2" type="ORF">Sviol_41970</name>
</gene>
<feature type="transmembrane region" description="Helical" evidence="1">
    <location>
        <begin position="92"/>
        <end position="116"/>
    </location>
</feature>
<keyword evidence="1" id="KW-0472">Membrane</keyword>
<reference evidence="2" key="1">
    <citation type="submission" date="2024-05" db="EMBL/GenBank/DDBJ databases">
        <title>Whole genome shotgun sequence of Streptomyces violascens NBRC 12920.</title>
        <authorList>
            <person name="Komaki H."/>
            <person name="Tamura T."/>
        </authorList>
    </citation>
    <scope>NUCLEOTIDE SEQUENCE</scope>
    <source>
        <strain evidence="2">NBRC 12920</strain>
    </source>
</reference>